<dbReference type="Pfam" id="PF13568">
    <property type="entry name" value="OMP_b-brl_2"/>
    <property type="match status" value="1"/>
</dbReference>
<evidence type="ECO:0000313" key="2">
    <source>
        <dbReference type="EMBL" id="SUV29276.1"/>
    </source>
</evidence>
<dbReference type="AlphaFoldDB" id="A0A380YM96"/>
<evidence type="ECO:0000259" key="1">
    <source>
        <dbReference type="Pfam" id="PF13568"/>
    </source>
</evidence>
<dbReference type="STRING" id="483216.BACEGG_02586"/>
<dbReference type="Proteomes" id="UP000254424">
    <property type="component" value="Unassembled WGS sequence"/>
</dbReference>
<reference evidence="2 3" key="1">
    <citation type="submission" date="2018-06" db="EMBL/GenBank/DDBJ databases">
        <authorList>
            <consortium name="Pathogen Informatics"/>
            <person name="Doyle S."/>
        </authorList>
    </citation>
    <scope>NUCLEOTIDE SEQUENCE [LARGE SCALE GENOMIC DNA]</scope>
    <source>
        <strain evidence="2 3">NCTC11155</strain>
    </source>
</reference>
<sequence length="260" mass="30134">MMRRRWLLFGIYLLACTTLTWGQLPVVPGTEEPERPQHVHRHDRRVNFGIKGGFTSSLFLVSDLVLNGTVINEVQNNYKIGYFGSFFMRINFKRHFLQPEFSYTINRCNITFEKPLPDDAPESSTPEMASITSSIHSFEIPVIYGYNIIKEGPYSLAVFGGPKIRYIWDKKSKVTFENFDQRDIKEELYPLNVSLTAGIAVTISRIFFDFRYDIGLHNISKRISYKPIYDESAGEETTLANQIRFHRRDNVLSFSLGVFF</sequence>
<dbReference type="InterPro" id="IPR025665">
    <property type="entry name" value="Beta-barrel_OMP_2"/>
</dbReference>
<feature type="domain" description="Outer membrane protein beta-barrel" evidence="1">
    <location>
        <begin position="41"/>
        <end position="219"/>
    </location>
</feature>
<name>A0A380YM96_9BACE</name>
<organism evidence="2 3">
    <name type="scientific">Bacteroides eggerthii</name>
    <dbReference type="NCBI Taxonomy" id="28111"/>
    <lineage>
        <taxon>Bacteria</taxon>
        <taxon>Pseudomonadati</taxon>
        <taxon>Bacteroidota</taxon>
        <taxon>Bacteroidia</taxon>
        <taxon>Bacteroidales</taxon>
        <taxon>Bacteroidaceae</taxon>
        <taxon>Bacteroides</taxon>
    </lineage>
</organism>
<evidence type="ECO:0000313" key="3">
    <source>
        <dbReference type="Proteomes" id="UP000254424"/>
    </source>
</evidence>
<accession>A0A380YM96</accession>
<protein>
    <recommendedName>
        <fullName evidence="1">Outer membrane protein beta-barrel domain-containing protein</fullName>
    </recommendedName>
</protein>
<proteinExistence type="predicted"/>
<dbReference type="EMBL" id="UFSX01000001">
    <property type="protein sequence ID" value="SUV29276.1"/>
    <property type="molecule type" value="Genomic_DNA"/>
</dbReference>
<gene>
    <name evidence="2" type="ORF">NCTC11155_01251</name>
</gene>